<evidence type="ECO:0000313" key="9">
    <source>
        <dbReference type="CGD" id="CAL0000147659"/>
    </source>
</evidence>
<accession>G8BB70</accession>
<dbReference type="Proteomes" id="UP000005221">
    <property type="component" value="Chromosome 8"/>
</dbReference>
<reference evidence="10" key="3">
    <citation type="submission" date="2011-10" db="EMBL/GenBank/DDBJ databases">
        <title>Transcriptional landscape of the pathogenic yeast Candida parapsilosis.</title>
        <authorList>
            <person name="Guida A."/>
            <person name="Lindstaedt C."/>
            <person name="Maguire S.L."/>
            <person name="Ding C."/>
            <person name="Higgins D.G."/>
            <person name="Harris D."/>
            <person name="Berriman M."/>
            <person name="Butler G."/>
        </authorList>
    </citation>
    <scope>NUCLEOTIDE SEQUENCE</scope>
    <source>
        <strain evidence="10">CDC317</strain>
    </source>
</reference>
<dbReference type="Pfam" id="PF10644">
    <property type="entry name" value="Misat_Tub_SegII"/>
    <property type="match status" value="1"/>
</dbReference>
<feature type="domain" description="Misato Segment II tubulin-like" evidence="7">
    <location>
        <begin position="29"/>
        <end position="141"/>
    </location>
</feature>
<evidence type="ECO:0000256" key="2">
    <source>
        <dbReference type="ARBA" id="ARBA00004173"/>
    </source>
</evidence>
<dbReference type="InterPro" id="IPR036525">
    <property type="entry name" value="Tubulin/FtsZ_GTPase_sf"/>
</dbReference>
<name>G8BB70_CANPC</name>
<evidence type="ECO:0000259" key="8">
    <source>
        <dbReference type="Pfam" id="PF14881"/>
    </source>
</evidence>
<dbReference type="CGD" id="CAL0000147659">
    <property type="gene designation" value="CPAR2_808430"/>
</dbReference>
<reference evidence="12" key="2">
    <citation type="journal article" date="2011" name="BMC Genomics">
        <title>Using RNA-seq to determine the transcriptional landscape and the hypoxic response of the pathogenic yeast Candida parapsilosis.</title>
        <authorList>
            <person name="Guida A."/>
            <person name="Lindstaedt C."/>
            <person name="Maguire S.L."/>
            <person name="Ding C."/>
            <person name="Higgins D.G."/>
            <person name="Corton N.J."/>
            <person name="Berriman M."/>
            <person name="Butler G."/>
        </authorList>
    </citation>
    <scope>GENOME REANNOTATION</scope>
    <source>
        <strain evidence="12">CDC 317 / ATCC MYA-4646</strain>
    </source>
</reference>
<evidence type="ECO:0000259" key="7">
    <source>
        <dbReference type="Pfam" id="PF10644"/>
    </source>
</evidence>
<gene>
    <name evidence="9 10" type="ordered locus">CPAR2_808430</name>
</gene>
<accession>A0AAJ8WA02</accession>
<evidence type="ECO:0000313" key="12">
    <source>
        <dbReference type="Proteomes" id="UP000005221"/>
    </source>
</evidence>
<comment type="similarity">
    <text evidence="3">Belongs to the misato family.</text>
</comment>
<keyword evidence="6" id="KW-0496">Mitochondrion</keyword>
<keyword evidence="12" id="KW-1185">Reference proteome</keyword>
<dbReference type="InterPro" id="IPR019605">
    <property type="entry name" value="Misato_II_tubulin-like"/>
</dbReference>
<proteinExistence type="inferred from homology"/>
<dbReference type="EMBL" id="HE605205">
    <property type="protein sequence ID" value="CCE42294.1"/>
    <property type="molecule type" value="Genomic_DNA"/>
</dbReference>
<dbReference type="SUPFAM" id="SSF52490">
    <property type="entry name" value="Tubulin nucleotide-binding domain-like"/>
    <property type="match status" value="1"/>
</dbReference>
<evidence type="ECO:0000256" key="6">
    <source>
        <dbReference type="ARBA" id="ARBA00023128"/>
    </source>
</evidence>
<dbReference type="PANTHER" id="PTHR13391:SF0">
    <property type="entry name" value="PROTEIN MISATO HOMOLOG 1"/>
    <property type="match status" value="1"/>
</dbReference>
<dbReference type="InterPro" id="IPR049942">
    <property type="entry name" value="DML1/Misato"/>
</dbReference>
<reference evidence="11" key="4">
    <citation type="submission" date="2025-05" db="UniProtKB">
        <authorList>
            <consortium name="EnsemblFungi"/>
        </authorList>
    </citation>
    <scope>IDENTIFICATION</scope>
</reference>
<evidence type="ECO:0000313" key="10">
    <source>
        <dbReference type="EMBL" id="CCE42294.1"/>
    </source>
</evidence>
<protein>
    <recommendedName>
        <fullName evidence="4">Protein DML1</fullName>
    </recommendedName>
    <alternativeName>
        <fullName evidence="5">Protein dml1</fullName>
    </alternativeName>
</protein>
<feature type="domain" description="DML1/Misato tubulin" evidence="8">
    <location>
        <begin position="149"/>
        <end position="335"/>
    </location>
</feature>
<evidence type="ECO:0000313" key="11">
    <source>
        <dbReference type="EnsemblFungi" id="CPAR2_808430-T-p1"/>
    </source>
</evidence>
<reference evidence="12" key="1">
    <citation type="journal article" date="2009" name="Nature">
        <title>Evolution of pathogenicity and sexual reproduction in eight Candida genomes.</title>
        <authorList>
            <person name="Butler G."/>
            <person name="Rasmussen M.D."/>
            <person name="Lin M.F."/>
            <person name="Santos M.A."/>
            <person name="Sakthikumar S."/>
            <person name="Munro C.A."/>
            <person name="Rheinbay E."/>
            <person name="Grabherr M."/>
            <person name="Forche A."/>
            <person name="Reedy J.L."/>
            <person name="Agrafioti I."/>
            <person name="Arnaud M.B."/>
            <person name="Bates S."/>
            <person name="Brown A.J."/>
            <person name="Brunke S."/>
            <person name="Costanzo M.C."/>
            <person name="Fitzpatrick D.A."/>
            <person name="de Groot P.W."/>
            <person name="Harris D."/>
            <person name="Hoyer L.L."/>
            <person name="Hube B."/>
            <person name="Klis F.M."/>
            <person name="Kodira C."/>
            <person name="Lennard N."/>
            <person name="Logue M.E."/>
            <person name="Martin R."/>
            <person name="Neiman A.M."/>
            <person name="Nikolaou E."/>
            <person name="Quail M.A."/>
            <person name="Quinn J."/>
            <person name="Santos M.C."/>
            <person name="Schmitzberger F.F."/>
            <person name="Sherlock G."/>
            <person name="Shah P."/>
            <person name="Silverstein K.A."/>
            <person name="Skrzypek M.S."/>
            <person name="Soll D."/>
            <person name="Staggs R."/>
            <person name="Stansfield I."/>
            <person name="Stumpf M.P."/>
            <person name="Sudbery P.E."/>
            <person name="Srikantha T."/>
            <person name="Zeng Q."/>
            <person name="Berman J."/>
            <person name="Berriman M."/>
            <person name="Heitman J."/>
            <person name="Gow N.A."/>
            <person name="Lorenz M.C."/>
            <person name="Birren B.W."/>
            <person name="Kellis M."/>
            <person name="Cuomo C.A."/>
        </authorList>
    </citation>
    <scope>NUCLEOTIDE SEQUENCE [LARGE SCALE GENOMIC DNA]</scope>
    <source>
        <strain evidence="12">CDC 317 / ATCC MYA-4646</strain>
    </source>
</reference>
<dbReference type="GO" id="GO:0007005">
    <property type="term" value="P:mitochondrion organization"/>
    <property type="evidence" value="ECO:0007669"/>
    <property type="project" value="InterPro"/>
</dbReference>
<organism evidence="10 12">
    <name type="scientific">Candida parapsilosis (strain CDC 317 / ATCC MYA-4646)</name>
    <name type="common">Yeast</name>
    <name type="synonym">Monilia parapsilosis</name>
    <dbReference type="NCBI Taxonomy" id="578454"/>
    <lineage>
        <taxon>Eukaryota</taxon>
        <taxon>Fungi</taxon>
        <taxon>Dikarya</taxon>
        <taxon>Ascomycota</taxon>
        <taxon>Saccharomycotina</taxon>
        <taxon>Pichiomycetes</taxon>
        <taxon>Debaryomycetaceae</taxon>
        <taxon>Candida/Lodderomyces clade</taxon>
        <taxon>Candida</taxon>
    </lineage>
</organism>
<comment type="subcellular location">
    <subcellularLocation>
        <location evidence="2">Mitochondrion</location>
    </subcellularLocation>
</comment>
<dbReference type="PANTHER" id="PTHR13391">
    <property type="entry name" value="MITOCHONDRIAL DISTRIBUTION REGULATOR MISATO"/>
    <property type="match status" value="1"/>
</dbReference>
<dbReference type="GO" id="GO:0005739">
    <property type="term" value="C:mitochondrion"/>
    <property type="evidence" value="ECO:0007669"/>
    <property type="project" value="UniProtKB-SubCell"/>
</dbReference>
<evidence type="ECO:0000256" key="3">
    <source>
        <dbReference type="ARBA" id="ARBA00008507"/>
    </source>
</evidence>
<dbReference type="Gene3D" id="3.40.50.1440">
    <property type="entry name" value="Tubulin/FtsZ, GTPase domain"/>
    <property type="match status" value="1"/>
</dbReference>
<sequence length="549" mass="62843">MAKECPPLPFNEWLFPPPPPPSRSTAGMSEILNLSYGQYSNSTITHLYNFQESQIPYTKDTKLNHQLSTFLYKSKPYGSTTANYYPRALLFDLRNGLGALNKYEYAEEIPQLNIPILNQSQQQQSQTTQSQKHEYQKSLDQGKADASLLHTGNTKYWTDYNKLIYNPKSIITLPSYQHQYNSYGLNFNLPRQKFDLYSTGITEFKSIGTESVEDFRYWLEKCDFLQGLQLGTTIDDSWSGFTTAMIEVIQDEFFNNKENVWIYGQYNHHEHHHSEQHRQSILYQVSQIKSFIELYKSSSLFIPLLPNYNSSMLSSLDTSSIWHTSCIPALFINSIWGVNNQYVDQVSMFHMQENLLRGDEARKIVNEVKIVGEGDSGGSGGGTGVGTGVGGDLMDIDLTKVRDLTTLTQEARKPEISLGVSQSMENIRYINKNYIVRNKEDLNTNGNAMSIDDDDGIPTNVYTNPYMTQITNTDTFPNILQSKNDKFHIEFNVHNGIKDYLKPYKTTIERLKLNFNDLVEDKAELIEDISNIISSYSSGFESDDDDYYD</sequence>
<dbReference type="AlphaFoldDB" id="G8BB70"/>
<evidence type="ECO:0000256" key="1">
    <source>
        <dbReference type="ARBA" id="ARBA00003757"/>
    </source>
</evidence>
<dbReference type="Pfam" id="PF14881">
    <property type="entry name" value="Tubulin_3"/>
    <property type="match status" value="1"/>
</dbReference>
<evidence type="ECO:0000256" key="5">
    <source>
        <dbReference type="ARBA" id="ARBA00022030"/>
    </source>
</evidence>
<evidence type="ECO:0000256" key="4">
    <source>
        <dbReference type="ARBA" id="ARBA00014097"/>
    </source>
</evidence>
<dbReference type="EnsemblFungi" id="CPAR2_808430-T">
    <property type="protein sequence ID" value="CPAR2_808430-T-p1"/>
    <property type="gene ID" value="CPAR2_808430"/>
</dbReference>
<dbReference type="InterPro" id="IPR029209">
    <property type="entry name" value="DML1/Misato_tubulin"/>
</dbReference>
<dbReference type="eggNOG" id="KOG2530">
    <property type="taxonomic scope" value="Eukaryota"/>
</dbReference>
<dbReference type="VEuPathDB" id="FungiDB:CPAR2_808430"/>
<comment type="function">
    <text evidence="1">Involved in the partitioning of the mitochondrial organelle and mitochondrial DNA (mtDNA) inheritance.</text>
</comment>